<dbReference type="GO" id="GO:0005524">
    <property type="term" value="F:ATP binding"/>
    <property type="evidence" value="ECO:0007669"/>
    <property type="project" value="InterPro"/>
</dbReference>
<dbReference type="InterPro" id="IPR027417">
    <property type="entry name" value="P-loop_NTPase"/>
</dbReference>
<comment type="similarity">
    <text evidence="2">Belongs to the ABC transporter superfamily. ABCG family. Eye pigment precursor importer (TC 3.A.1.204) subfamily.</text>
</comment>
<comment type="subcellular location">
    <subcellularLocation>
        <location evidence="1">Membrane</location>
        <topology evidence="1">Multi-pass membrane protein</topology>
    </subcellularLocation>
</comment>
<evidence type="ECO:0000256" key="6">
    <source>
        <dbReference type="ARBA" id="ARBA00023136"/>
    </source>
</evidence>
<feature type="non-terminal residue" evidence="8">
    <location>
        <position position="1"/>
    </location>
</feature>
<evidence type="ECO:0000256" key="4">
    <source>
        <dbReference type="ARBA" id="ARBA00022692"/>
    </source>
</evidence>
<dbReference type="Proteomes" id="UP001142055">
    <property type="component" value="Chromosome 3"/>
</dbReference>
<dbReference type="Pfam" id="PF00005">
    <property type="entry name" value="ABC_tran"/>
    <property type="match status" value="1"/>
</dbReference>
<keyword evidence="5" id="KW-1133">Transmembrane helix</keyword>
<gene>
    <name evidence="8" type="ORF">RDWZM_008744</name>
</gene>
<organism evidence="8 9">
    <name type="scientific">Blomia tropicalis</name>
    <name type="common">Mite</name>
    <dbReference type="NCBI Taxonomy" id="40697"/>
    <lineage>
        <taxon>Eukaryota</taxon>
        <taxon>Metazoa</taxon>
        <taxon>Ecdysozoa</taxon>
        <taxon>Arthropoda</taxon>
        <taxon>Chelicerata</taxon>
        <taxon>Arachnida</taxon>
        <taxon>Acari</taxon>
        <taxon>Acariformes</taxon>
        <taxon>Sarcoptiformes</taxon>
        <taxon>Astigmata</taxon>
        <taxon>Glycyphagoidea</taxon>
        <taxon>Echimyopodidae</taxon>
        <taxon>Blomia</taxon>
    </lineage>
</organism>
<dbReference type="Gene3D" id="3.40.50.300">
    <property type="entry name" value="P-loop containing nucleotide triphosphate hydrolases"/>
    <property type="match status" value="1"/>
</dbReference>
<dbReference type="InterPro" id="IPR003439">
    <property type="entry name" value="ABC_transporter-like_ATP-bd"/>
</dbReference>
<evidence type="ECO:0000256" key="3">
    <source>
        <dbReference type="ARBA" id="ARBA00022448"/>
    </source>
</evidence>
<evidence type="ECO:0000259" key="7">
    <source>
        <dbReference type="Pfam" id="PF00005"/>
    </source>
</evidence>
<evidence type="ECO:0000256" key="2">
    <source>
        <dbReference type="ARBA" id="ARBA00005814"/>
    </source>
</evidence>
<keyword evidence="6" id="KW-0472">Membrane</keyword>
<evidence type="ECO:0000256" key="5">
    <source>
        <dbReference type="ARBA" id="ARBA00022989"/>
    </source>
</evidence>
<dbReference type="SUPFAM" id="SSF52540">
    <property type="entry name" value="P-loop containing nucleoside triphosphate hydrolases"/>
    <property type="match status" value="1"/>
</dbReference>
<dbReference type="PANTHER" id="PTHR48041:SF78">
    <property type="entry name" value="ABC TRANSPORTER EXPRESSED IN TRACHEA, ISOFORM A"/>
    <property type="match status" value="1"/>
</dbReference>
<dbReference type="InterPro" id="IPR050352">
    <property type="entry name" value="ABCG_transporters"/>
</dbReference>
<dbReference type="GO" id="GO:0042626">
    <property type="term" value="F:ATPase-coupled transmembrane transporter activity"/>
    <property type="evidence" value="ECO:0007669"/>
    <property type="project" value="TreeGrafter"/>
</dbReference>
<dbReference type="GO" id="GO:0005886">
    <property type="term" value="C:plasma membrane"/>
    <property type="evidence" value="ECO:0007669"/>
    <property type="project" value="TreeGrafter"/>
</dbReference>
<sequence length="157" mass="16998">KPILNNVSGQLRFGTLNALMGTSGAGKTSLLKVINGRYKTRLSDESEFYLSKHTNIETCFITQEVSGHLMTGLTAKQMLTYACKLKNPSSSVNVDKLVTDILDVLDLTDTANTRLEKCSGGERKRLALAAELTAKNMPNLICIDEPTSGLDSNSAET</sequence>
<reference evidence="8" key="1">
    <citation type="submission" date="2022-12" db="EMBL/GenBank/DDBJ databases">
        <title>Genome assemblies of Blomia tropicalis.</title>
        <authorList>
            <person name="Cui Y."/>
        </authorList>
    </citation>
    <scope>NUCLEOTIDE SEQUENCE</scope>
    <source>
        <tissue evidence="8">Adult mites</tissue>
    </source>
</reference>
<protein>
    <recommendedName>
        <fullName evidence="7">ABC transporter domain-containing protein</fullName>
    </recommendedName>
</protein>
<name>A0A9Q0M480_BLOTA</name>
<evidence type="ECO:0000256" key="1">
    <source>
        <dbReference type="ARBA" id="ARBA00004141"/>
    </source>
</evidence>
<dbReference type="AlphaFoldDB" id="A0A9Q0M480"/>
<evidence type="ECO:0000313" key="8">
    <source>
        <dbReference type="EMBL" id="KAJ6217587.1"/>
    </source>
</evidence>
<dbReference type="EMBL" id="JAPWDV010000003">
    <property type="protein sequence ID" value="KAJ6217587.1"/>
    <property type="molecule type" value="Genomic_DNA"/>
</dbReference>
<comment type="caution">
    <text evidence="8">The sequence shown here is derived from an EMBL/GenBank/DDBJ whole genome shotgun (WGS) entry which is preliminary data.</text>
</comment>
<dbReference type="GO" id="GO:0016887">
    <property type="term" value="F:ATP hydrolysis activity"/>
    <property type="evidence" value="ECO:0007669"/>
    <property type="project" value="InterPro"/>
</dbReference>
<dbReference type="PANTHER" id="PTHR48041">
    <property type="entry name" value="ABC TRANSPORTER G FAMILY MEMBER 28"/>
    <property type="match status" value="1"/>
</dbReference>
<evidence type="ECO:0000313" key="9">
    <source>
        <dbReference type="Proteomes" id="UP001142055"/>
    </source>
</evidence>
<dbReference type="OMA" id="GWRWFYN"/>
<keyword evidence="3" id="KW-0813">Transport</keyword>
<keyword evidence="9" id="KW-1185">Reference proteome</keyword>
<accession>A0A9Q0M480</accession>
<feature type="non-terminal residue" evidence="8">
    <location>
        <position position="157"/>
    </location>
</feature>
<keyword evidence="4" id="KW-0812">Transmembrane</keyword>
<proteinExistence type="inferred from homology"/>
<feature type="domain" description="ABC transporter" evidence="7">
    <location>
        <begin position="4"/>
        <end position="148"/>
    </location>
</feature>